<dbReference type="SMART" id="SM00066">
    <property type="entry name" value="GAL4"/>
    <property type="match status" value="1"/>
</dbReference>
<feature type="region of interest" description="Disordered" evidence="3">
    <location>
        <begin position="1"/>
        <end position="66"/>
    </location>
</feature>
<evidence type="ECO:0000256" key="2">
    <source>
        <dbReference type="ARBA" id="ARBA00023242"/>
    </source>
</evidence>
<dbReference type="Pfam" id="PF00172">
    <property type="entry name" value="Zn_clus"/>
    <property type="match status" value="1"/>
</dbReference>
<dbReference type="PANTHER" id="PTHR46910:SF40">
    <property type="entry name" value="ZN(II)2CYS6 TRANSCRIPTION FACTOR (EUROFUNG)"/>
    <property type="match status" value="1"/>
</dbReference>
<organism evidence="5 6">
    <name type="scientific">Cryptococcus neoformans Tu259-1</name>
    <dbReference type="NCBI Taxonomy" id="1230072"/>
    <lineage>
        <taxon>Eukaryota</taxon>
        <taxon>Fungi</taxon>
        <taxon>Dikarya</taxon>
        <taxon>Basidiomycota</taxon>
        <taxon>Agaricomycotina</taxon>
        <taxon>Tremellomycetes</taxon>
        <taxon>Tremellales</taxon>
        <taxon>Cryptococcaceae</taxon>
        <taxon>Cryptococcus</taxon>
        <taxon>Cryptococcus neoformans species complex</taxon>
    </lineage>
</organism>
<dbReference type="CDD" id="cd00067">
    <property type="entry name" value="GAL4"/>
    <property type="match status" value="1"/>
</dbReference>
<dbReference type="GO" id="GO:0008270">
    <property type="term" value="F:zinc ion binding"/>
    <property type="evidence" value="ECO:0007669"/>
    <property type="project" value="InterPro"/>
</dbReference>
<comment type="caution">
    <text evidence="5">The sequence shown here is derived from an EMBL/GenBank/DDBJ whole genome shotgun (WGS) entry which is preliminary data.</text>
</comment>
<evidence type="ECO:0000259" key="4">
    <source>
        <dbReference type="PROSITE" id="PS50048"/>
    </source>
</evidence>
<dbReference type="InterPro" id="IPR036864">
    <property type="entry name" value="Zn2-C6_fun-type_DNA-bd_sf"/>
</dbReference>
<evidence type="ECO:0000256" key="3">
    <source>
        <dbReference type="SAM" id="MobiDB-lite"/>
    </source>
</evidence>
<dbReference type="OrthoDB" id="1708823at2759"/>
<sequence length="738" mass="83488">MDFYPPQLAGQSSSTATSLEHLGSSIQANQPPVTPDIVTAEKKRKKRTGSSEGDGPKIKKTRQSQSCDACRARKVKCDRPPPGKETNGPIKDMCSHCAQLNLPCTFDYVQRKRGPPNMYLRRIQEDQQVECNGSGKSISATVGPSKFSSEVPAAIPRPPLPSQTVLRDTLPTISDNTSSEWQPTLGMTMPVTRAAPAGHYPPPTMSISASSSPNAQAVTVPLGLSPLRSRSYLPASLDPSHSLATSQTPSAQSSPLHLPQHLAYINHTYDPRNPLDSVLPRPLLYHIIDLYFDYIYCLIPCLHKPSFIRDLNTKREENPDQEEWVILVLAVIASTLVQLPRSFVNLPRNEVKDLVLRCHNRVRNYVARDFSSVTVTRTIIIYLSLFVHGITGHIAVSHGLFGQNYVFMLALRAHEEGTYAELGNIEGVLLRRMFWLMYGGDKTLAFTGTFPVLFHEDDCASVALPEDIDDEYLTEEGYTKQPESYTSVLSGFRYISHLFRVSGEVLDKRRRDKLRSPSGLMLQMRINEINELYNRTMSIMDFCPAPLKLDYKSASASVMSMSPDWDERIKSDIHTIFFDPDKHDMDLGKDFYLVQQANIYITQQLVRFTIIQYREELLKIQQDEAHQELDLAQREAMKRSIREQAQDERDEVVVDMLSILQKIPIQVLAVNSFTIIEKVRFVASSLLDFLDHGENMGLLSPSSQETRAQKAQRNLWKFLNYLSDIESMYSWHDEKETT</sequence>
<dbReference type="EMBL" id="AMKT01000027">
    <property type="protein sequence ID" value="OXG25791.1"/>
    <property type="molecule type" value="Genomic_DNA"/>
</dbReference>
<dbReference type="GO" id="GO:0000981">
    <property type="term" value="F:DNA-binding transcription factor activity, RNA polymerase II-specific"/>
    <property type="evidence" value="ECO:0007669"/>
    <property type="project" value="InterPro"/>
</dbReference>
<name>A0A854QH95_CRYNE</name>
<dbReference type="InterPro" id="IPR007219">
    <property type="entry name" value="XnlR_reg_dom"/>
</dbReference>
<feature type="domain" description="Zn(2)-C6 fungal-type" evidence="4">
    <location>
        <begin position="66"/>
        <end position="106"/>
    </location>
</feature>
<dbReference type="AlphaFoldDB" id="A0A854QH95"/>
<dbReference type="GO" id="GO:0006351">
    <property type="term" value="P:DNA-templated transcription"/>
    <property type="evidence" value="ECO:0007669"/>
    <property type="project" value="InterPro"/>
</dbReference>
<dbReference type="InterPro" id="IPR001138">
    <property type="entry name" value="Zn2Cys6_DnaBD"/>
</dbReference>
<proteinExistence type="predicted"/>
<evidence type="ECO:0000256" key="1">
    <source>
        <dbReference type="ARBA" id="ARBA00022723"/>
    </source>
</evidence>
<dbReference type="PROSITE" id="PS50048">
    <property type="entry name" value="ZN2_CY6_FUNGAL_2"/>
    <property type="match status" value="1"/>
</dbReference>
<dbReference type="Proteomes" id="UP000199727">
    <property type="component" value="Unassembled WGS sequence"/>
</dbReference>
<dbReference type="Pfam" id="PF04082">
    <property type="entry name" value="Fungal_trans"/>
    <property type="match status" value="1"/>
</dbReference>
<accession>A0A854QH95</accession>
<gene>
    <name evidence="5" type="ORF">C361_01751</name>
</gene>
<evidence type="ECO:0000313" key="6">
    <source>
        <dbReference type="Proteomes" id="UP000199727"/>
    </source>
</evidence>
<feature type="compositionally biased region" description="Polar residues" evidence="3">
    <location>
        <begin position="134"/>
        <end position="148"/>
    </location>
</feature>
<dbReference type="InterPro" id="IPR050987">
    <property type="entry name" value="AtrR-like"/>
</dbReference>
<keyword evidence="2" id="KW-0539">Nucleus</keyword>
<dbReference type="Gene3D" id="4.10.240.10">
    <property type="entry name" value="Zn(2)-C6 fungal-type DNA-binding domain"/>
    <property type="match status" value="1"/>
</dbReference>
<protein>
    <recommendedName>
        <fullName evidence="4">Zn(2)-C6 fungal-type domain-containing protein</fullName>
    </recommendedName>
</protein>
<feature type="compositionally biased region" description="Polar residues" evidence="3">
    <location>
        <begin position="9"/>
        <end position="31"/>
    </location>
</feature>
<reference evidence="5 6" key="1">
    <citation type="submission" date="2017-06" db="EMBL/GenBank/DDBJ databases">
        <title>Global population genomics of the pathogenic fungus Cryptococcus neoformans var. grubii.</title>
        <authorList>
            <person name="Cuomo C."/>
            <person name="Litvintseva A."/>
            <person name="Chen Y."/>
            <person name="Young S."/>
            <person name="Zeng Q."/>
            <person name="Chapman S."/>
            <person name="Gujja S."/>
            <person name="Saif S."/>
            <person name="Birren B."/>
        </authorList>
    </citation>
    <scope>NUCLEOTIDE SEQUENCE [LARGE SCALE GENOMIC DNA]</scope>
    <source>
        <strain evidence="5 6">Tu259-1</strain>
    </source>
</reference>
<dbReference type="GO" id="GO:0003677">
    <property type="term" value="F:DNA binding"/>
    <property type="evidence" value="ECO:0007669"/>
    <property type="project" value="InterPro"/>
</dbReference>
<dbReference type="PANTHER" id="PTHR46910">
    <property type="entry name" value="TRANSCRIPTION FACTOR PDR1"/>
    <property type="match status" value="1"/>
</dbReference>
<keyword evidence="1" id="KW-0479">Metal-binding</keyword>
<feature type="region of interest" description="Disordered" evidence="3">
    <location>
        <begin position="192"/>
        <end position="212"/>
    </location>
</feature>
<dbReference type="SUPFAM" id="SSF57701">
    <property type="entry name" value="Zn2/Cys6 DNA-binding domain"/>
    <property type="match status" value="1"/>
</dbReference>
<feature type="region of interest" description="Disordered" evidence="3">
    <location>
        <begin position="134"/>
        <end position="166"/>
    </location>
</feature>
<dbReference type="CDD" id="cd12148">
    <property type="entry name" value="fungal_TF_MHR"/>
    <property type="match status" value="1"/>
</dbReference>
<evidence type="ECO:0000313" key="5">
    <source>
        <dbReference type="EMBL" id="OXG25791.1"/>
    </source>
</evidence>